<dbReference type="AlphaFoldDB" id="W9RBL9"/>
<protein>
    <recommendedName>
        <fullName evidence="2">F-box domain-containing protein</fullName>
    </recommendedName>
</protein>
<keyword evidence="4" id="KW-1185">Reference proteome</keyword>
<dbReference type="PANTHER" id="PTHR31672">
    <property type="entry name" value="BNACNNG10540D PROTEIN"/>
    <property type="match status" value="1"/>
</dbReference>
<gene>
    <name evidence="3" type="ORF">L484_003053</name>
</gene>
<sequence length="386" mass="44400">MARFSHLPDEVLEEIMSWLPPESLKRFECVYKSWYFYISALMNNPEFVAKHLCNTKNKILSHPSLYFRSLWTISCAELPKDTLREWQIVPDADFGDGYRIRGVGFDYDSRANGYKVVTIKSEDPLDPCVEVFGNIPYPNKAPSLRETGDDEPLEKSSKIAVWNDSIALFFYLELDPLLIDMWVMDSCSSGVEGSCPWTRHLTIGPLVGINKPTLFWANDVLFMENKDLEIVSYYLRTKKLAARSICKELFSNRVVICEKSLVSVLQRRAEKLRRCSLSVCRWVNETRKAKHGEMEQRQTKQTQASTSTAGSFESLPHMVTDEELVNCKRGLRQSRRKGVRLMLEKSIETSTSHSSPATYPPQQESIPPFTQQWMNLLAEFKKQIAI</sequence>
<feature type="compositionally biased region" description="Polar residues" evidence="1">
    <location>
        <begin position="348"/>
        <end position="366"/>
    </location>
</feature>
<dbReference type="InterPro" id="IPR050796">
    <property type="entry name" value="SCF_F-box_component"/>
</dbReference>
<evidence type="ECO:0000313" key="3">
    <source>
        <dbReference type="EMBL" id="EXB81009.1"/>
    </source>
</evidence>
<feature type="compositionally biased region" description="Low complexity" evidence="1">
    <location>
        <begin position="299"/>
        <end position="309"/>
    </location>
</feature>
<evidence type="ECO:0000259" key="2">
    <source>
        <dbReference type="PROSITE" id="PS50181"/>
    </source>
</evidence>
<accession>W9RBL9</accession>
<feature type="region of interest" description="Disordered" evidence="1">
    <location>
        <begin position="290"/>
        <end position="310"/>
    </location>
</feature>
<dbReference type="InterPro" id="IPR036047">
    <property type="entry name" value="F-box-like_dom_sf"/>
</dbReference>
<dbReference type="SMART" id="SM00256">
    <property type="entry name" value="FBOX"/>
    <property type="match status" value="1"/>
</dbReference>
<dbReference type="InterPro" id="IPR001810">
    <property type="entry name" value="F-box_dom"/>
</dbReference>
<evidence type="ECO:0000256" key="1">
    <source>
        <dbReference type="SAM" id="MobiDB-lite"/>
    </source>
</evidence>
<organism evidence="3 4">
    <name type="scientific">Morus notabilis</name>
    <dbReference type="NCBI Taxonomy" id="981085"/>
    <lineage>
        <taxon>Eukaryota</taxon>
        <taxon>Viridiplantae</taxon>
        <taxon>Streptophyta</taxon>
        <taxon>Embryophyta</taxon>
        <taxon>Tracheophyta</taxon>
        <taxon>Spermatophyta</taxon>
        <taxon>Magnoliopsida</taxon>
        <taxon>eudicotyledons</taxon>
        <taxon>Gunneridae</taxon>
        <taxon>Pentapetalae</taxon>
        <taxon>rosids</taxon>
        <taxon>fabids</taxon>
        <taxon>Rosales</taxon>
        <taxon>Moraceae</taxon>
        <taxon>Moreae</taxon>
        <taxon>Morus</taxon>
    </lineage>
</organism>
<dbReference type="PROSITE" id="PS50181">
    <property type="entry name" value="FBOX"/>
    <property type="match status" value="1"/>
</dbReference>
<proteinExistence type="predicted"/>
<feature type="region of interest" description="Disordered" evidence="1">
    <location>
        <begin position="347"/>
        <end position="366"/>
    </location>
</feature>
<name>W9RBL9_9ROSA</name>
<dbReference type="Proteomes" id="UP000030645">
    <property type="component" value="Unassembled WGS sequence"/>
</dbReference>
<dbReference type="EMBL" id="KE344830">
    <property type="protein sequence ID" value="EXB81009.1"/>
    <property type="molecule type" value="Genomic_DNA"/>
</dbReference>
<evidence type="ECO:0000313" key="4">
    <source>
        <dbReference type="Proteomes" id="UP000030645"/>
    </source>
</evidence>
<reference evidence="4" key="1">
    <citation type="submission" date="2013-01" db="EMBL/GenBank/DDBJ databases">
        <title>Draft Genome Sequence of a Mulberry Tree, Morus notabilis C.K. Schneid.</title>
        <authorList>
            <person name="He N."/>
            <person name="Zhao S."/>
        </authorList>
    </citation>
    <scope>NUCLEOTIDE SEQUENCE</scope>
</reference>
<dbReference type="Pfam" id="PF00646">
    <property type="entry name" value="F-box"/>
    <property type="match status" value="1"/>
</dbReference>
<feature type="domain" description="F-box" evidence="2">
    <location>
        <begin position="1"/>
        <end position="52"/>
    </location>
</feature>
<dbReference type="SUPFAM" id="SSF81383">
    <property type="entry name" value="F-box domain"/>
    <property type="match status" value="1"/>
</dbReference>
<dbReference type="Gene3D" id="1.20.1280.50">
    <property type="match status" value="1"/>
</dbReference>